<evidence type="ECO:0000256" key="3">
    <source>
        <dbReference type="ARBA" id="ARBA00022475"/>
    </source>
</evidence>
<comment type="subcellular location">
    <subcellularLocation>
        <location evidence="1 7">Cell membrane</location>
        <topology evidence="1 7">Multi-pass membrane protein</topology>
    </subcellularLocation>
</comment>
<keyword evidence="5 7" id="KW-1133">Transmembrane helix</keyword>
<proteinExistence type="inferred from homology"/>
<evidence type="ECO:0000256" key="6">
    <source>
        <dbReference type="ARBA" id="ARBA00023136"/>
    </source>
</evidence>
<reference evidence="9" key="2">
    <citation type="submission" date="2020-09" db="EMBL/GenBank/DDBJ databases">
        <authorList>
            <person name="Sun Q."/>
            <person name="Zhou Y."/>
        </authorList>
    </citation>
    <scope>NUCLEOTIDE SEQUENCE</scope>
    <source>
        <strain evidence="9">CGMCC 4.7306</strain>
    </source>
</reference>
<feature type="domain" description="ABC transmembrane type-1" evidence="8">
    <location>
        <begin position="98"/>
        <end position="301"/>
    </location>
</feature>
<evidence type="ECO:0000256" key="2">
    <source>
        <dbReference type="ARBA" id="ARBA00022448"/>
    </source>
</evidence>
<keyword evidence="3" id="KW-1003">Cell membrane</keyword>
<evidence type="ECO:0000259" key="8">
    <source>
        <dbReference type="PROSITE" id="PS50928"/>
    </source>
</evidence>
<sequence length="311" mass="33760">MNKAAIVVGRRLGELIIVFLGVTLLIYLMVFALPGDPIKALGGDRPLTDSVVHALRAKYHLDEPFFEQYLRYLWGLLHGDFGVDFNDESVASQMASRWPVTITLALTAWVIEMIFGVGLGVISALRRGSFADQAILIFTIVIGGIPVFVIGVASQLVFSVRLHWFPVAGIVYGWPKSYILPAVVIAIFGLAAVSRLTRTSMIETLGSDHIRAVRARGLPPARIVGVHAMRSSLIPTATYLATDLGYLMGGTVIIEGIFNIPGVGNLLFQAIRTHEGPTVVGVSTALILIFLVTSVLVDLLHAALDPRVRRR</sequence>
<evidence type="ECO:0000256" key="5">
    <source>
        <dbReference type="ARBA" id="ARBA00022989"/>
    </source>
</evidence>
<keyword evidence="2 7" id="KW-0813">Transport</keyword>
<dbReference type="GO" id="GO:0005886">
    <property type="term" value="C:plasma membrane"/>
    <property type="evidence" value="ECO:0007669"/>
    <property type="project" value="UniProtKB-SubCell"/>
</dbReference>
<dbReference type="CDD" id="cd06261">
    <property type="entry name" value="TM_PBP2"/>
    <property type="match status" value="1"/>
</dbReference>
<dbReference type="PANTHER" id="PTHR43163:SF7">
    <property type="entry name" value="DIPEPTIDE-TRANSPORT INTEGRAL MEMBRANE PROTEIN ABC TRANSPORTER DPPB-RELATED"/>
    <property type="match status" value="1"/>
</dbReference>
<dbReference type="SUPFAM" id="SSF161098">
    <property type="entry name" value="MetI-like"/>
    <property type="match status" value="1"/>
</dbReference>
<comment type="similarity">
    <text evidence="7">Belongs to the binding-protein-dependent transport system permease family.</text>
</comment>
<dbReference type="RefSeq" id="WP_188897731.1">
    <property type="nucleotide sequence ID" value="NZ_BMMZ01000015.1"/>
</dbReference>
<dbReference type="Proteomes" id="UP000613840">
    <property type="component" value="Unassembled WGS sequence"/>
</dbReference>
<dbReference type="PANTHER" id="PTHR43163">
    <property type="entry name" value="DIPEPTIDE TRANSPORT SYSTEM PERMEASE PROTEIN DPPB-RELATED"/>
    <property type="match status" value="1"/>
</dbReference>
<evidence type="ECO:0000313" key="9">
    <source>
        <dbReference type="EMBL" id="GGL80238.1"/>
    </source>
</evidence>
<evidence type="ECO:0000313" key="10">
    <source>
        <dbReference type="Proteomes" id="UP000613840"/>
    </source>
</evidence>
<evidence type="ECO:0000256" key="4">
    <source>
        <dbReference type="ARBA" id="ARBA00022692"/>
    </source>
</evidence>
<dbReference type="EMBL" id="BMMZ01000015">
    <property type="protein sequence ID" value="GGL80238.1"/>
    <property type="molecule type" value="Genomic_DNA"/>
</dbReference>
<dbReference type="PROSITE" id="PS50928">
    <property type="entry name" value="ABC_TM1"/>
    <property type="match status" value="1"/>
</dbReference>
<keyword evidence="4 7" id="KW-0812">Transmembrane</keyword>
<keyword evidence="6 7" id="KW-0472">Membrane</keyword>
<feature type="transmembrane region" description="Helical" evidence="7">
    <location>
        <begin position="98"/>
        <end position="122"/>
    </location>
</feature>
<dbReference type="Pfam" id="PF00528">
    <property type="entry name" value="BPD_transp_1"/>
    <property type="match status" value="1"/>
</dbReference>
<feature type="transmembrane region" description="Helical" evidence="7">
    <location>
        <begin position="178"/>
        <end position="197"/>
    </location>
</feature>
<dbReference type="Gene3D" id="1.10.3720.10">
    <property type="entry name" value="MetI-like"/>
    <property type="match status" value="1"/>
</dbReference>
<feature type="transmembrane region" description="Helical" evidence="7">
    <location>
        <begin position="278"/>
        <end position="304"/>
    </location>
</feature>
<evidence type="ECO:0000256" key="7">
    <source>
        <dbReference type="RuleBase" id="RU363032"/>
    </source>
</evidence>
<feature type="transmembrane region" description="Helical" evidence="7">
    <location>
        <begin position="134"/>
        <end position="158"/>
    </location>
</feature>
<protein>
    <submittedName>
        <fullName evidence="9">Peptide ABC transporter</fullName>
    </submittedName>
</protein>
<accession>A0A917SIA8</accession>
<dbReference type="GO" id="GO:0055085">
    <property type="term" value="P:transmembrane transport"/>
    <property type="evidence" value="ECO:0007669"/>
    <property type="project" value="InterPro"/>
</dbReference>
<gene>
    <name evidence="9" type="primary">dppB</name>
    <name evidence="9" type="ORF">GCM10011575_43130</name>
</gene>
<dbReference type="Pfam" id="PF19300">
    <property type="entry name" value="BPD_transp_1_N"/>
    <property type="match status" value="1"/>
</dbReference>
<evidence type="ECO:0000256" key="1">
    <source>
        <dbReference type="ARBA" id="ARBA00004651"/>
    </source>
</evidence>
<dbReference type="InterPro" id="IPR035906">
    <property type="entry name" value="MetI-like_sf"/>
</dbReference>
<dbReference type="InterPro" id="IPR000515">
    <property type="entry name" value="MetI-like"/>
</dbReference>
<comment type="caution">
    <text evidence="9">The sequence shown here is derived from an EMBL/GenBank/DDBJ whole genome shotgun (WGS) entry which is preliminary data.</text>
</comment>
<name>A0A917SIA8_9ACTN</name>
<feature type="transmembrane region" description="Helical" evidence="7">
    <location>
        <begin position="12"/>
        <end position="33"/>
    </location>
</feature>
<dbReference type="InterPro" id="IPR045621">
    <property type="entry name" value="BPD_transp_1_N"/>
</dbReference>
<organism evidence="9 10">
    <name type="scientific">Microlunatus endophyticus</name>
    <dbReference type="NCBI Taxonomy" id="1716077"/>
    <lineage>
        <taxon>Bacteria</taxon>
        <taxon>Bacillati</taxon>
        <taxon>Actinomycetota</taxon>
        <taxon>Actinomycetes</taxon>
        <taxon>Propionibacteriales</taxon>
        <taxon>Propionibacteriaceae</taxon>
        <taxon>Microlunatus</taxon>
    </lineage>
</organism>
<feature type="transmembrane region" description="Helical" evidence="7">
    <location>
        <begin position="237"/>
        <end position="258"/>
    </location>
</feature>
<reference evidence="9" key="1">
    <citation type="journal article" date="2014" name="Int. J. Syst. Evol. Microbiol.">
        <title>Complete genome sequence of Corynebacterium casei LMG S-19264T (=DSM 44701T), isolated from a smear-ripened cheese.</title>
        <authorList>
            <consortium name="US DOE Joint Genome Institute (JGI-PGF)"/>
            <person name="Walter F."/>
            <person name="Albersmeier A."/>
            <person name="Kalinowski J."/>
            <person name="Ruckert C."/>
        </authorList>
    </citation>
    <scope>NUCLEOTIDE SEQUENCE</scope>
    <source>
        <strain evidence="9">CGMCC 4.7306</strain>
    </source>
</reference>
<keyword evidence="10" id="KW-1185">Reference proteome</keyword>
<dbReference type="AlphaFoldDB" id="A0A917SIA8"/>